<evidence type="ECO:0000313" key="6">
    <source>
        <dbReference type="Proteomes" id="UP000027337"/>
    </source>
</evidence>
<keyword evidence="2" id="KW-0238">DNA-binding</keyword>
<dbReference type="Gene3D" id="1.10.10.10">
    <property type="entry name" value="Winged helix-like DNA-binding domain superfamily/Winged helix DNA-binding domain"/>
    <property type="match status" value="1"/>
</dbReference>
<dbReference type="CDD" id="cd07377">
    <property type="entry name" value="WHTH_GntR"/>
    <property type="match status" value="1"/>
</dbReference>
<sequence length="214" mass="23956">MKRGWQDIQTEALRRIQSREWPPGGLIPNEAELARELGCARATVNRALRALAEDGWLERRRRAGTRVALSPQRRAQMSVPILRQEVEGLGKAYSHRVISRKIEGDLLHLEGLHFADKAPFAAEQRQVNLSEVPQMADVDLDQISANEWLVQNAPFDRGTLEYAAEPASGFDTKHLECAPAAPLMVLRRETFSETAMVTAVRMSYAPGHAVRLVI</sequence>
<evidence type="ECO:0000313" key="5">
    <source>
        <dbReference type="EMBL" id="KAJ02196.1"/>
    </source>
</evidence>
<keyword evidence="6" id="KW-1185">Reference proteome</keyword>
<gene>
    <name evidence="5" type="ORF">PM02_15695</name>
</gene>
<evidence type="ECO:0000259" key="4">
    <source>
        <dbReference type="PROSITE" id="PS50949"/>
    </source>
</evidence>
<dbReference type="InterPro" id="IPR036388">
    <property type="entry name" value="WH-like_DNA-bd_sf"/>
</dbReference>
<keyword evidence="1" id="KW-0805">Transcription regulation</keyword>
<dbReference type="InterPro" id="IPR036390">
    <property type="entry name" value="WH_DNA-bd_sf"/>
</dbReference>
<dbReference type="Proteomes" id="UP000027337">
    <property type="component" value="Unassembled WGS sequence"/>
</dbReference>
<dbReference type="SUPFAM" id="SSF46785">
    <property type="entry name" value="Winged helix' DNA-binding domain"/>
    <property type="match status" value="1"/>
</dbReference>
<dbReference type="eggNOG" id="COG2188">
    <property type="taxonomic scope" value="Bacteria"/>
</dbReference>
<organism evidence="5 6">
    <name type="scientific">Sulfitobacter mediterraneus</name>
    <dbReference type="NCBI Taxonomy" id="83219"/>
    <lineage>
        <taxon>Bacteria</taxon>
        <taxon>Pseudomonadati</taxon>
        <taxon>Pseudomonadota</taxon>
        <taxon>Alphaproteobacteria</taxon>
        <taxon>Rhodobacterales</taxon>
        <taxon>Roseobacteraceae</taxon>
        <taxon>Sulfitobacter</taxon>
    </lineage>
</organism>
<comment type="caution">
    <text evidence="5">The sequence shown here is derived from an EMBL/GenBank/DDBJ whole genome shotgun (WGS) entry which is preliminary data.</text>
</comment>
<keyword evidence="3" id="KW-0804">Transcription</keyword>
<dbReference type="EMBL" id="JEMU01000014">
    <property type="protein sequence ID" value="KAJ02196.1"/>
    <property type="molecule type" value="Genomic_DNA"/>
</dbReference>
<reference evidence="5 6" key="1">
    <citation type="journal article" date="2014" name="Genome Announc.">
        <title>Draft Genome Sequences of Two Isolates of the Roseobacter Group, Sulfitobacter sp. Strains 3SOLIMAR09 and 1FIGIMAR09, from Harbors of Mallorca Island (Mediterranean Sea).</title>
        <authorList>
            <person name="Mas-Llado M."/>
            <person name="Pina-Villalonga J.M."/>
            <person name="Brunet-Galmes I."/>
            <person name="Nogales B."/>
            <person name="Bosch R."/>
        </authorList>
    </citation>
    <scope>NUCLEOTIDE SEQUENCE [LARGE SCALE GENOMIC DNA]</scope>
    <source>
        <strain evidence="5 6">1FIGIMAR09</strain>
    </source>
</reference>
<dbReference type="STRING" id="83219.PM02_15695"/>
<name>A0A061SKJ6_9RHOB</name>
<proteinExistence type="predicted"/>
<dbReference type="PANTHER" id="PTHR44846:SF16">
    <property type="entry name" value="TRANSCRIPTIONAL REGULATOR PHNF-RELATED"/>
    <property type="match status" value="1"/>
</dbReference>
<dbReference type="SMART" id="SM00345">
    <property type="entry name" value="HTH_GNTR"/>
    <property type="match status" value="1"/>
</dbReference>
<dbReference type="PANTHER" id="PTHR44846">
    <property type="entry name" value="MANNOSYL-D-GLYCERATE TRANSPORT/METABOLISM SYSTEM REPRESSOR MNGR-RELATED"/>
    <property type="match status" value="1"/>
</dbReference>
<dbReference type="InterPro" id="IPR028978">
    <property type="entry name" value="Chorismate_lyase_/UTRA_dom_sf"/>
</dbReference>
<dbReference type="Pfam" id="PF00392">
    <property type="entry name" value="GntR"/>
    <property type="match status" value="1"/>
</dbReference>
<dbReference type="PROSITE" id="PS50949">
    <property type="entry name" value="HTH_GNTR"/>
    <property type="match status" value="1"/>
</dbReference>
<dbReference type="GO" id="GO:0003700">
    <property type="term" value="F:DNA-binding transcription factor activity"/>
    <property type="evidence" value="ECO:0007669"/>
    <property type="project" value="InterPro"/>
</dbReference>
<dbReference type="PRINTS" id="PR00035">
    <property type="entry name" value="HTHGNTR"/>
</dbReference>
<dbReference type="InterPro" id="IPR011663">
    <property type="entry name" value="UTRA"/>
</dbReference>
<dbReference type="Gene3D" id="3.40.1410.10">
    <property type="entry name" value="Chorismate lyase-like"/>
    <property type="match status" value="1"/>
</dbReference>
<dbReference type="GO" id="GO:0003677">
    <property type="term" value="F:DNA binding"/>
    <property type="evidence" value="ECO:0007669"/>
    <property type="project" value="UniProtKB-KW"/>
</dbReference>
<dbReference type="SUPFAM" id="SSF64288">
    <property type="entry name" value="Chorismate lyase-like"/>
    <property type="match status" value="1"/>
</dbReference>
<protein>
    <submittedName>
        <fullName evidence="5">GntR family transcriptional regulator</fullName>
    </submittedName>
</protein>
<dbReference type="RefSeq" id="WP_037910180.1">
    <property type="nucleotide sequence ID" value="NZ_JEMU01000014.1"/>
</dbReference>
<dbReference type="AlphaFoldDB" id="A0A061SKJ6"/>
<dbReference type="SMART" id="SM00866">
    <property type="entry name" value="UTRA"/>
    <property type="match status" value="1"/>
</dbReference>
<dbReference type="InterPro" id="IPR000524">
    <property type="entry name" value="Tscrpt_reg_HTH_GntR"/>
</dbReference>
<feature type="domain" description="HTH gntR-type" evidence="4">
    <location>
        <begin position="2"/>
        <end position="70"/>
    </location>
</feature>
<evidence type="ECO:0000256" key="2">
    <source>
        <dbReference type="ARBA" id="ARBA00023125"/>
    </source>
</evidence>
<evidence type="ECO:0000256" key="3">
    <source>
        <dbReference type="ARBA" id="ARBA00023163"/>
    </source>
</evidence>
<evidence type="ECO:0000256" key="1">
    <source>
        <dbReference type="ARBA" id="ARBA00023015"/>
    </source>
</evidence>
<dbReference type="Pfam" id="PF07702">
    <property type="entry name" value="UTRA"/>
    <property type="match status" value="1"/>
</dbReference>
<dbReference type="InterPro" id="IPR050679">
    <property type="entry name" value="Bact_HTH_transcr_reg"/>
</dbReference>
<accession>A0A061SKJ6</accession>